<keyword evidence="3" id="KW-1185">Reference proteome</keyword>
<dbReference type="AlphaFoldDB" id="A0AAQ4F0P6"/>
<sequence>MLARRSLLVLDSFCGHLTGRVKERLRGIRTDMAVIPGGLTGVLQPLDVSVNRPFKVEFRMQYSEWMANGNHDETPTGRLKRALLATVLGWILSAWNSVSTNIVTQSFKVTGISNSPFDVRGLRTYRRKPWIRLWHSSTRSSSCQRTPSGSSNVVLSRTVRNSRRLLWLQPLGLPLWDSSDSLSSSYTSPSTTLLCKY</sequence>
<dbReference type="EMBL" id="JARKHS020008972">
    <property type="protein sequence ID" value="KAK8780342.1"/>
    <property type="molecule type" value="Genomic_DNA"/>
</dbReference>
<gene>
    <name evidence="2" type="ORF">V5799_018318</name>
</gene>
<proteinExistence type="predicted"/>
<evidence type="ECO:0000259" key="1">
    <source>
        <dbReference type="Pfam" id="PF03184"/>
    </source>
</evidence>
<accession>A0AAQ4F0P6</accession>
<comment type="caution">
    <text evidence="2">The sequence shown here is derived from an EMBL/GenBank/DDBJ whole genome shotgun (WGS) entry which is preliminary data.</text>
</comment>
<dbReference type="InterPro" id="IPR004875">
    <property type="entry name" value="DDE_SF_endonuclease_dom"/>
</dbReference>
<reference evidence="2 3" key="1">
    <citation type="journal article" date="2023" name="Arcadia Sci">
        <title>De novo assembly of a long-read Amblyomma americanum tick genome.</title>
        <authorList>
            <person name="Chou S."/>
            <person name="Poskanzer K.E."/>
            <person name="Rollins M."/>
            <person name="Thuy-Boun P.S."/>
        </authorList>
    </citation>
    <scope>NUCLEOTIDE SEQUENCE [LARGE SCALE GENOMIC DNA]</scope>
    <source>
        <strain evidence="2">F_SG_1</strain>
        <tissue evidence="2">Salivary glands</tissue>
    </source>
</reference>
<protein>
    <recommendedName>
        <fullName evidence="1">DDE-1 domain-containing protein</fullName>
    </recommendedName>
</protein>
<evidence type="ECO:0000313" key="3">
    <source>
        <dbReference type="Proteomes" id="UP001321473"/>
    </source>
</evidence>
<name>A0AAQ4F0P6_AMBAM</name>
<evidence type="ECO:0000313" key="2">
    <source>
        <dbReference type="EMBL" id="KAK8780342.1"/>
    </source>
</evidence>
<feature type="domain" description="DDE-1" evidence="1">
    <location>
        <begin position="3"/>
        <end position="107"/>
    </location>
</feature>
<dbReference type="Proteomes" id="UP001321473">
    <property type="component" value="Unassembled WGS sequence"/>
</dbReference>
<dbReference type="Pfam" id="PF03184">
    <property type="entry name" value="DDE_1"/>
    <property type="match status" value="1"/>
</dbReference>
<dbReference type="GO" id="GO:0003676">
    <property type="term" value="F:nucleic acid binding"/>
    <property type="evidence" value="ECO:0007669"/>
    <property type="project" value="InterPro"/>
</dbReference>
<organism evidence="2 3">
    <name type="scientific">Amblyomma americanum</name>
    <name type="common">Lone star tick</name>
    <dbReference type="NCBI Taxonomy" id="6943"/>
    <lineage>
        <taxon>Eukaryota</taxon>
        <taxon>Metazoa</taxon>
        <taxon>Ecdysozoa</taxon>
        <taxon>Arthropoda</taxon>
        <taxon>Chelicerata</taxon>
        <taxon>Arachnida</taxon>
        <taxon>Acari</taxon>
        <taxon>Parasitiformes</taxon>
        <taxon>Ixodida</taxon>
        <taxon>Ixodoidea</taxon>
        <taxon>Ixodidae</taxon>
        <taxon>Amblyomminae</taxon>
        <taxon>Amblyomma</taxon>
    </lineage>
</organism>